<organism evidence="2 3">
    <name type="scientific">Ascodesmis nigricans</name>
    <dbReference type="NCBI Taxonomy" id="341454"/>
    <lineage>
        <taxon>Eukaryota</taxon>
        <taxon>Fungi</taxon>
        <taxon>Dikarya</taxon>
        <taxon>Ascomycota</taxon>
        <taxon>Pezizomycotina</taxon>
        <taxon>Pezizomycetes</taxon>
        <taxon>Pezizales</taxon>
        <taxon>Ascodesmidaceae</taxon>
        <taxon>Ascodesmis</taxon>
    </lineage>
</organism>
<accession>A0A4S2MS14</accession>
<dbReference type="EMBL" id="ML220143">
    <property type="protein sequence ID" value="TGZ78288.1"/>
    <property type="molecule type" value="Genomic_DNA"/>
</dbReference>
<sequence length="97" mass="11385">MLISKTYNDVLWIKKAKSKYSVKTIFNHLSTLPSHKPHTTSLFTTLTLLRLPRHRFQSPIPLNPLHKSRNTTISSHHRHHHHHPHQRFSKPPSDPPN</sequence>
<evidence type="ECO:0000256" key="1">
    <source>
        <dbReference type="SAM" id="MobiDB-lite"/>
    </source>
</evidence>
<keyword evidence="3" id="KW-1185">Reference proteome</keyword>
<dbReference type="AlphaFoldDB" id="A0A4S2MS14"/>
<dbReference type="InParanoid" id="A0A4S2MS14"/>
<reference evidence="2 3" key="1">
    <citation type="submission" date="2019-04" db="EMBL/GenBank/DDBJ databases">
        <title>Comparative genomics and transcriptomics to analyze fruiting body development in filamentous ascomycetes.</title>
        <authorList>
            <consortium name="DOE Joint Genome Institute"/>
            <person name="Lutkenhaus R."/>
            <person name="Traeger S."/>
            <person name="Breuer J."/>
            <person name="Kuo A."/>
            <person name="Lipzen A."/>
            <person name="Pangilinan J."/>
            <person name="Dilworth D."/>
            <person name="Sandor L."/>
            <person name="Poggeler S."/>
            <person name="Barry K."/>
            <person name="Grigoriev I.V."/>
            <person name="Nowrousian M."/>
        </authorList>
    </citation>
    <scope>NUCLEOTIDE SEQUENCE [LARGE SCALE GENOMIC DNA]</scope>
    <source>
        <strain evidence="2 3">CBS 389.68</strain>
    </source>
</reference>
<feature type="compositionally biased region" description="Basic residues" evidence="1">
    <location>
        <begin position="75"/>
        <end position="88"/>
    </location>
</feature>
<dbReference type="Proteomes" id="UP000298138">
    <property type="component" value="Unassembled WGS sequence"/>
</dbReference>
<name>A0A4S2MS14_9PEZI</name>
<evidence type="ECO:0000313" key="2">
    <source>
        <dbReference type="EMBL" id="TGZ78288.1"/>
    </source>
</evidence>
<feature type="region of interest" description="Disordered" evidence="1">
    <location>
        <begin position="57"/>
        <end position="97"/>
    </location>
</feature>
<proteinExistence type="predicted"/>
<evidence type="ECO:0000313" key="3">
    <source>
        <dbReference type="Proteomes" id="UP000298138"/>
    </source>
</evidence>
<protein>
    <submittedName>
        <fullName evidence="2">Uncharacterized protein</fullName>
    </submittedName>
</protein>
<gene>
    <name evidence="2" type="ORF">EX30DRAFT_162371</name>
</gene>